<reference evidence="2 3" key="1">
    <citation type="submission" date="2022-03" db="EMBL/GenBank/DDBJ databases">
        <title>Novel taxa within the pig intestine.</title>
        <authorList>
            <person name="Wylensek D."/>
            <person name="Bishof K."/>
            <person name="Afrizal A."/>
            <person name="Clavel T."/>
        </authorList>
    </citation>
    <scope>NUCLEOTIDE SEQUENCE [LARGE SCALE GENOMIC DNA]</scope>
    <source>
        <strain evidence="2 3">CLA-KB-P133</strain>
    </source>
</reference>
<dbReference type="SUPFAM" id="SSF51004">
    <property type="entry name" value="C-terminal (heme d1) domain of cytochrome cd1-nitrite reductase"/>
    <property type="match status" value="1"/>
</dbReference>
<dbReference type="GO" id="GO:0005829">
    <property type="term" value="C:cytosol"/>
    <property type="evidence" value="ECO:0007669"/>
    <property type="project" value="TreeGrafter"/>
</dbReference>
<dbReference type="RefSeq" id="WP_370595599.1">
    <property type="nucleotide sequence ID" value="NZ_JALBUR010000004.1"/>
</dbReference>
<evidence type="ECO:0000313" key="3">
    <source>
        <dbReference type="Proteomes" id="UP001286174"/>
    </source>
</evidence>
<evidence type="ECO:0000313" key="2">
    <source>
        <dbReference type="EMBL" id="MDX8419052.1"/>
    </source>
</evidence>
<keyword evidence="3" id="KW-1185">Reference proteome</keyword>
<proteinExistence type="inferred from homology"/>
<dbReference type="GO" id="GO:0017057">
    <property type="term" value="F:6-phosphogluconolactonase activity"/>
    <property type="evidence" value="ECO:0007669"/>
    <property type="project" value="TreeGrafter"/>
</dbReference>
<accession>A0AB35U0C3</accession>
<sequence length="310" mass="34491">MKRKGYAGTYTSAGAQGIYSFVLEDGILRDAELFAKIENPKYVTRWADGIASVGDFPNGSGVALFDEAGNLLDAISYEDRTSCFITCDGDRLYTANYHAGTFSVLQIINNRLKLVDTVLIRDGAGCHQVLVHDDTILVPCLFLDRVMMYDKMTLHPKGSIRFDQGTGPRHGVFTKDGKYLYLVSELSNELFVISCDSWKVLYRIPVLANGEMHVRDTAAIRMSDDEKYLYVSTRTKDVISVIALKDHVPVLKQVVSCGGKHPRDINLCDGYLISANRYSNELVSFPIQEDGTLGKETSRLHVPEAVSLLF</sequence>
<comment type="similarity">
    <text evidence="1">Belongs to the cycloisomerase 2 family.</text>
</comment>
<dbReference type="InterPro" id="IPR050282">
    <property type="entry name" value="Cycloisomerase_2"/>
</dbReference>
<dbReference type="PANTHER" id="PTHR30344:SF1">
    <property type="entry name" value="6-PHOSPHOGLUCONOLACTONASE"/>
    <property type="match status" value="1"/>
</dbReference>
<organism evidence="2 3">
    <name type="scientific">Grylomicrobium aquisgranensis</name>
    <dbReference type="NCBI Taxonomy" id="2926318"/>
    <lineage>
        <taxon>Bacteria</taxon>
        <taxon>Bacillati</taxon>
        <taxon>Bacillota</taxon>
        <taxon>Erysipelotrichia</taxon>
        <taxon>Erysipelotrichales</taxon>
        <taxon>Erysipelotrichaceae</taxon>
        <taxon>Grylomicrobium</taxon>
    </lineage>
</organism>
<dbReference type="Pfam" id="PF10282">
    <property type="entry name" value="Lactonase"/>
    <property type="match status" value="1"/>
</dbReference>
<dbReference type="InterPro" id="IPR015943">
    <property type="entry name" value="WD40/YVTN_repeat-like_dom_sf"/>
</dbReference>
<name>A0AB35U0C3_9FIRM</name>
<dbReference type="AlphaFoldDB" id="A0AB35U0C3"/>
<dbReference type="PANTHER" id="PTHR30344">
    <property type="entry name" value="6-PHOSPHOGLUCONOLACTONASE-RELATED"/>
    <property type="match status" value="1"/>
</dbReference>
<gene>
    <name evidence="2" type="ORF">MOZ60_02965</name>
</gene>
<dbReference type="Gene3D" id="2.130.10.10">
    <property type="entry name" value="YVTN repeat-like/Quinoprotein amine dehydrogenase"/>
    <property type="match status" value="1"/>
</dbReference>
<dbReference type="Proteomes" id="UP001286174">
    <property type="component" value="Unassembled WGS sequence"/>
</dbReference>
<protein>
    <submittedName>
        <fullName evidence="2">Lactonase family protein</fullName>
    </submittedName>
</protein>
<comment type="caution">
    <text evidence="2">The sequence shown here is derived from an EMBL/GenBank/DDBJ whole genome shotgun (WGS) entry which is preliminary data.</text>
</comment>
<dbReference type="EMBL" id="JALBUR010000004">
    <property type="protein sequence ID" value="MDX8419052.1"/>
    <property type="molecule type" value="Genomic_DNA"/>
</dbReference>
<dbReference type="InterPro" id="IPR019405">
    <property type="entry name" value="Lactonase_7-beta_prop"/>
</dbReference>
<dbReference type="InterPro" id="IPR011048">
    <property type="entry name" value="Haem_d1_sf"/>
</dbReference>
<evidence type="ECO:0000256" key="1">
    <source>
        <dbReference type="ARBA" id="ARBA00005564"/>
    </source>
</evidence>